<dbReference type="RefSeq" id="WP_137650325.1">
    <property type="nucleotide sequence ID" value="NZ_BJCV01000040.1"/>
</dbReference>
<evidence type="ECO:0008006" key="3">
    <source>
        <dbReference type="Google" id="ProtNLM"/>
    </source>
</evidence>
<evidence type="ECO:0000313" key="1">
    <source>
        <dbReference type="EMBL" id="WDB31982.1"/>
    </source>
</evidence>
<dbReference type="AlphaFoldDB" id="A0AAX3MRV7"/>
<accession>A0AAX3MRV7</accession>
<dbReference type="Proteomes" id="UP001219219">
    <property type="component" value="Plasmid pEA7_2"/>
</dbReference>
<sequence>MNNMCKIFILLFGVMFIKNSMAYNFSGNEQTVIVNRSFTIADSNAIPGKWLKLGGISMKTVDSIDFRIIRACQISGAWCTGAQIGLGHTGQANYTLHLTRMPLAVKDDAGNNYLLSVAFSDGPVVVGISEFNSLGGNKWHGTLSLPGVFSNPSESQDKYSSSVTWAKGWCGAIPGCDYTIASYPHTSSGMPYIYLKLPANLSARRITIPEQPVLKMKLNVGKKSGSPIESQEVSLYLKGTITVPQRCYIKADNNNFDFGLIYSNATNGMIKQQTMKLTTDCYYAPDNTTQSIKVEAVSGGTLVDNDYIYQIATDTHSQKALGIVFNINSQADCNGISGGRNVFNWEYLTRTIKYQAHQSETDTVNFSLCKYGVPTEFGQKNIVLKITSRWVAG</sequence>
<gene>
    <name evidence="1" type="ORF">PS049_25625</name>
</gene>
<name>A0AAX3MRV7_ESCAL</name>
<organism evidence="1 2">
    <name type="scientific">Escherichia albertii</name>
    <dbReference type="NCBI Taxonomy" id="208962"/>
    <lineage>
        <taxon>Bacteria</taxon>
        <taxon>Pseudomonadati</taxon>
        <taxon>Pseudomonadota</taxon>
        <taxon>Gammaproteobacteria</taxon>
        <taxon>Enterobacterales</taxon>
        <taxon>Enterobacteriaceae</taxon>
        <taxon>Escherichia</taxon>
    </lineage>
</organism>
<proteinExistence type="predicted"/>
<reference evidence="1" key="1">
    <citation type="submission" date="2023-02" db="EMBL/GenBank/DDBJ databases">
        <title>Escherichia albertii as a potential enteropathogen in the light of epidemiological and genomic studies.</title>
        <authorList>
            <person name="Leszczynska K."/>
            <person name="Swiecicka I."/>
            <person name="Daniluk T."/>
            <person name="Lebensztejn D."/>
            <person name="Chmielewska S."/>
            <person name="Leszczynska D."/>
            <person name="Gawor J."/>
            <person name="Kliber M."/>
        </authorList>
    </citation>
    <scope>NUCLEOTIDE SEQUENCE</scope>
    <source>
        <strain evidence="1">BIA_7</strain>
        <plasmid evidence="1">pEA7_2</plasmid>
    </source>
</reference>
<evidence type="ECO:0000313" key="2">
    <source>
        <dbReference type="Proteomes" id="UP001219219"/>
    </source>
</evidence>
<geneLocation type="plasmid" evidence="1 2">
    <name>pEA7_2</name>
</geneLocation>
<keyword evidence="1" id="KW-0614">Plasmid</keyword>
<protein>
    <recommendedName>
        <fullName evidence="3">Fimbrial protein</fullName>
    </recommendedName>
</protein>
<dbReference type="EMBL" id="CP117564">
    <property type="protein sequence ID" value="WDB31982.1"/>
    <property type="molecule type" value="Genomic_DNA"/>
</dbReference>